<comment type="caution">
    <text evidence="1">The sequence shown here is derived from an EMBL/GenBank/DDBJ whole genome shotgun (WGS) entry which is preliminary data.</text>
</comment>
<sequence>MNITMPASLHFPARGTITSTIVRRSASDPDSAAPRRFVTQSVTQGIPTLERAERYPNYRVIVRRSASHAALDALRPILNRRRGADWRRRASPKAFRRWSVRNDNLNYRVIVRRSASHAALDALRPILNRRRGADW</sequence>
<dbReference type="EMBL" id="RBPJ01000226">
    <property type="protein sequence ID" value="RMN91730.1"/>
    <property type="molecule type" value="Genomic_DNA"/>
</dbReference>
<name>A0A3M3R5J1_PSECA</name>
<accession>A0A3M3R5J1</accession>
<organism evidence="1 2">
    <name type="scientific">Pseudomonas cannabina</name>
    <dbReference type="NCBI Taxonomy" id="86840"/>
    <lineage>
        <taxon>Bacteria</taxon>
        <taxon>Pseudomonadati</taxon>
        <taxon>Pseudomonadota</taxon>
        <taxon>Gammaproteobacteria</taxon>
        <taxon>Pseudomonadales</taxon>
        <taxon>Pseudomonadaceae</taxon>
        <taxon>Pseudomonas</taxon>
    </lineage>
</organism>
<gene>
    <name evidence="1" type="ORF">ALQ51_04389</name>
</gene>
<evidence type="ECO:0000313" key="1">
    <source>
        <dbReference type="EMBL" id="RMN91730.1"/>
    </source>
</evidence>
<proteinExistence type="predicted"/>
<protein>
    <submittedName>
        <fullName evidence="1">Uncharacterized protein</fullName>
    </submittedName>
</protein>
<reference evidence="1 2" key="1">
    <citation type="submission" date="2018-08" db="EMBL/GenBank/DDBJ databases">
        <title>Recombination of ecologically and evolutionarily significant loci maintains genetic cohesion in the Pseudomonas syringae species complex.</title>
        <authorList>
            <person name="Dillon M."/>
            <person name="Thakur S."/>
            <person name="Almeida R.N.D."/>
            <person name="Weir B.S."/>
            <person name="Guttman D.S."/>
        </authorList>
    </citation>
    <scope>NUCLEOTIDE SEQUENCE [LARGE SCALE GENOMIC DNA]</scope>
    <source>
        <strain evidence="1 2">ICMP 15203</strain>
    </source>
</reference>
<dbReference type="AlphaFoldDB" id="A0A3M3R5J1"/>
<evidence type="ECO:0000313" key="2">
    <source>
        <dbReference type="Proteomes" id="UP000270524"/>
    </source>
</evidence>
<dbReference type="Proteomes" id="UP000270524">
    <property type="component" value="Unassembled WGS sequence"/>
</dbReference>